<sequence>MNNIQFENETFLLNTQTLEYSVQQMFCLDFWKKEKRILGHAKGRGITWFLKSADLFGVDTALRHYYRGGLIGKLNRDLFLYTDEHKTRSFAEFNLLKRLHELGLAVPKPIAARMQKVGGIFYRADILLEKIDGASDLTVLLKTSLPELVWERIGQEIKKLHQAQVNHRDLNCHNILIQSGTEKIYLIDFDKCAIESGERWKEENLLRLKRSFEKEKQRMGIVFDDACWMYLLKGYERV</sequence>
<evidence type="ECO:0000313" key="16">
    <source>
        <dbReference type="EMBL" id="AIL32306.1"/>
    </source>
</evidence>
<keyword evidence="11 15" id="KW-0448">Lipopolysaccharide biosynthesis</keyword>
<dbReference type="Pfam" id="PF06293">
    <property type="entry name" value="Kdo"/>
    <property type="match status" value="1"/>
</dbReference>
<evidence type="ECO:0000256" key="6">
    <source>
        <dbReference type="ARBA" id="ARBA00022519"/>
    </source>
</evidence>
<dbReference type="UniPathway" id="UPA00958"/>
<evidence type="ECO:0000256" key="14">
    <source>
        <dbReference type="ARBA" id="ARBA00034417"/>
    </source>
</evidence>
<feature type="active site" evidence="15">
    <location>
        <position position="169"/>
    </location>
</feature>
<evidence type="ECO:0000256" key="3">
    <source>
        <dbReference type="ARBA" id="ARBA00010327"/>
    </source>
</evidence>
<dbReference type="InterPro" id="IPR022826">
    <property type="entry name" value="KDO_kinase"/>
</dbReference>
<keyword evidence="12 15" id="KW-0472">Membrane</keyword>
<evidence type="ECO:0000256" key="10">
    <source>
        <dbReference type="ARBA" id="ARBA00022840"/>
    </source>
</evidence>
<dbReference type="KEGG" id="bpsi:IX83_02325"/>
<name>A0A077DDU9_9BURK</name>
<comment type="subcellular location">
    <subcellularLocation>
        <location evidence="1 15">Cell inner membrane</location>
        <topology evidence="1 15">Peripheral membrane protein</topology>
        <orientation evidence="1 15">Cytoplasmic side</orientation>
    </subcellularLocation>
</comment>
<dbReference type="GO" id="GO:0016301">
    <property type="term" value="F:kinase activity"/>
    <property type="evidence" value="ECO:0007669"/>
    <property type="project" value="UniProtKB-KW"/>
</dbReference>
<keyword evidence="10 15" id="KW-0067">ATP-binding</keyword>
<dbReference type="GO" id="GO:0005524">
    <property type="term" value="F:ATP binding"/>
    <property type="evidence" value="ECO:0007669"/>
    <property type="project" value="UniProtKB-UniRule"/>
</dbReference>
<dbReference type="NCBIfam" id="NF002475">
    <property type="entry name" value="PRK01723.1"/>
    <property type="match status" value="1"/>
</dbReference>
<evidence type="ECO:0000256" key="4">
    <source>
        <dbReference type="ARBA" id="ARBA00011988"/>
    </source>
</evidence>
<keyword evidence="9 15" id="KW-0418">Kinase</keyword>
<dbReference type="RefSeq" id="WP_038498718.1">
    <property type="nucleotide sequence ID" value="NZ_AFWK01000105.1"/>
</dbReference>
<dbReference type="EMBL" id="CP009238">
    <property type="protein sequence ID" value="AIL32306.1"/>
    <property type="molecule type" value="Genomic_DNA"/>
</dbReference>
<dbReference type="GO" id="GO:0005886">
    <property type="term" value="C:plasma membrane"/>
    <property type="evidence" value="ECO:0007669"/>
    <property type="project" value="UniProtKB-SubCell"/>
</dbReference>
<accession>A0A077DDU9</accession>
<evidence type="ECO:0000256" key="7">
    <source>
        <dbReference type="ARBA" id="ARBA00022679"/>
    </source>
</evidence>
<dbReference type="Proteomes" id="UP000028945">
    <property type="component" value="Chromosome"/>
</dbReference>
<gene>
    <name evidence="15" type="primary">kdkA</name>
    <name evidence="16" type="ORF">IX83_02325</name>
</gene>
<dbReference type="eggNOG" id="COG0478">
    <property type="taxonomic scope" value="Bacteria"/>
</dbReference>
<evidence type="ECO:0000256" key="15">
    <source>
        <dbReference type="HAMAP-Rule" id="MF_00521"/>
    </source>
</evidence>
<organism evidence="16 17">
    <name type="scientific">Basilea psittacipulmonis DSM 24701</name>
    <dbReference type="NCBI Taxonomy" id="1072685"/>
    <lineage>
        <taxon>Bacteria</taxon>
        <taxon>Pseudomonadati</taxon>
        <taxon>Pseudomonadota</taxon>
        <taxon>Betaproteobacteria</taxon>
        <taxon>Burkholderiales</taxon>
        <taxon>Alcaligenaceae</taxon>
        <taxon>Basilea</taxon>
    </lineage>
</organism>
<comment type="function">
    <text evidence="15">Catalyzes the ATP-dependent phosphorylation of the 3-deoxy-D-manno-octulosonic acid (Kdo) residue in Kdo-lipid IV(A) at the 4-OH position.</text>
</comment>
<evidence type="ECO:0000256" key="1">
    <source>
        <dbReference type="ARBA" id="ARBA00004515"/>
    </source>
</evidence>
<dbReference type="SUPFAM" id="SSF56112">
    <property type="entry name" value="Protein kinase-like (PK-like)"/>
    <property type="match status" value="1"/>
</dbReference>
<comment type="similarity">
    <text evidence="3 15">Belongs to the protein kinase superfamily. KdkA/RfaP family.</text>
</comment>
<dbReference type="GO" id="GO:0016773">
    <property type="term" value="F:phosphotransferase activity, alcohol group as acceptor"/>
    <property type="evidence" value="ECO:0007669"/>
    <property type="project" value="UniProtKB-UniRule"/>
</dbReference>
<dbReference type="EC" id="2.7.1.166" evidence="4 15"/>
<evidence type="ECO:0000256" key="8">
    <source>
        <dbReference type="ARBA" id="ARBA00022741"/>
    </source>
</evidence>
<comment type="pathway">
    <text evidence="2 15">Bacterial outer membrane biogenesis; LPS core biosynthesis.</text>
</comment>
<dbReference type="InterPro" id="IPR011009">
    <property type="entry name" value="Kinase-like_dom_sf"/>
</dbReference>
<evidence type="ECO:0000313" key="17">
    <source>
        <dbReference type="Proteomes" id="UP000028945"/>
    </source>
</evidence>
<dbReference type="OrthoDB" id="6854449at2"/>
<evidence type="ECO:0000256" key="5">
    <source>
        <dbReference type="ARBA" id="ARBA00022475"/>
    </source>
</evidence>
<proteinExistence type="inferred from homology"/>
<comment type="catalytic activity">
    <reaction evidence="14 15">
        <text>an alpha-Kdo-(2-&gt;6)-lipid IVA + ATP = a 4-O-phospho-alpha-Kdo-(2-&gt;6)-lipid IVA + ADP + H(+)</text>
        <dbReference type="Rhea" id="RHEA:74271"/>
        <dbReference type="ChEBI" id="CHEBI:15378"/>
        <dbReference type="ChEBI" id="CHEBI:30616"/>
        <dbReference type="ChEBI" id="CHEBI:176428"/>
        <dbReference type="ChEBI" id="CHEBI:193140"/>
        <dbReference type="ChEBI" id="CHEBI:456216"/>
        <dbReference type="EC" id="2.7.1.166"/>
    </reaction>
</comment>
<protein>
    <recommendedName>
        <fullName evidence="13 15">3-deoxy-D-manno-octulosonic acid kinase</fullName>
        <shortName evidence="15">Kdo kinase</shortName>
        <ecNumber evidence="4 15">2.7.1.166</ecNumber>
    </recommendedName>
</protein>
<keyword evidence="8 15" id="KW-0547">Nucleotide-binding</keyword>
<dbReference type="HOGENOM" id="CLU_094226_0_0_4"/>
<evidence type="ECO:0000256" key="12">
    <source>
        <dbReference type="ARBA" id="ARBA00023136"/>
    </source>
</evidence>
<dbReference type="AlphaFoldDB" id="A0A077DDU9"/>
<keyword evidence="17" id="KW-1185">Reference proteome</keyword>
<keyword evidence="6 15" id="KW-0997">Cell inner membrane</keyword>
<evidence type="ECO:0000256" key="11">
    <source>
        <dbReference type="ARBA" id="ARBA00022985"/>
    </source>
</evidence>
<evidence type="ECO:0000256" key="9">
    <source>
        <dbReference type="ARBA" id="ARBA00022777"/>
    </source>
</evidence>
<reference evidence="16 17" key="1">
    <citation type="journal article" date="2014" name="BMC Genomics">
        <title>A genomic perspective on a new bacterial genus and species from the Alcaligenaceae family, Basilea psittacipulmonis.</title>
        <authorList>
            <person name="Whiteson K.L."/>
            <person name="Hernandez D."/>
            <person name="Lazarevic V."/>
            <person name="Gaia N."/>
            <person name="Farinelli L."/>
            <person name="Francois P."/>
            <person name="Pilo P."/>
            <person name="Frey J."/>
            <person name="Schrenzel J."/>
        </authorList>
    </citation>
    <scope>NUCLEOTIDE SEQUENCE [LARGE SCALE GENOMIC DNA]</scope>
    <source>
        <strain evidence="16 17">DSM 24701</strain>
    </source>
</reference>
<evidence type="ECO:0000256" key="13">
    <source>
        <dbReference type="ARBA" id="ARBA00029511"/>
    </source>
</evidence>
<dbReference type="GO" id="GO:0009244">
    <property type="term" value="P:lipopolysaccharide core region biosynthetic process"/>
    <property type="evidence" value="ECO:0007669"/>
    <property type="project" value="UniProtKB-UniRule"/>
</dbReference>
<dbReference type="HAMAP" id="MF_00521">
    <property type="entry name" value="KDO_kinase"/>
    <property type="match status" value="1"/>
</dbReference>
<keyword evidence="7 15" id="KW-0808">Transferase</keyword>
<dbReference type="STRING" id="1072685.IX83_02325"/>
<evidence type="ECO:0000256" key="2">
    <source>
        <dbReference type="ARBA" id="ARBA00004713"/>
    </source>
</evidence>
<dbReference type="Gene3D" id="1.10.510.10">
    <property type="entry name" value="Transferase(Phosphotransferase) domain 1"/>
    <property type="match status" value="1"/>
</dbReference>
<keyword evidence="5 15" id="KW-1003">Cell membrane</keyword>